<dbReference type="SMART" id="SM00355">
    <property type="entry name" value="ZnF_C2H2"/>
    <property type="match status" value="1"/>
</dbReference>
<dbReference type="EMBL" id="JBBPFD010000015">
    <property type="protein sequence ID" value="KAK7896560.1"/>
    <property type="molecule type" value="Genomic_DNA"/>
</dbReference>
<organism evidence="5 6">
    <name type="scientific">Mugilogobius chulae</name>
    <name type="common">yellowstripe goby</name>
    <dbReference type="NCBI Taxonomy" id="88201"/>
    <lineage>
        <taxon>Eukaryota</taxon>
        <taxon>Metazoa</taxon>
        <taxon>Chordata</taxon>
        <taxon>Craniata</taxon>
        <taxon>Vertebrata</taxon>
        <taxon>Euteleostomi</taxon>
        <taxon>Actinopterygii</taxon>
        <taxon>Neopterygii</taxon>
        <taxon>Teleostei</taxon>
        <taxon>Neoteleostei</taxon>
        <taxon>Acanthomorphata</taxon>
        <taxon>Gobiaria</taxon>
        <taxon>Gobiiformes</taxon>
        <taxon>Gobioidei</taxon>
        <taxon>Gobiidae</taxon>
        <taxon>Gobionellinae</taxon>
        <taxon>Mugilogobius</taxon>
    </lineage>
</organism>
<evidence type="ECO:0008006" key="7">
    <source>
        <dbReference type="Google" id="ProtNLM"/>
    </source>
</evidence>
<dbReference type="GO" id="GO:0008270">
    <property type="term" value="F:zinc ion binding"/>
    <property type="evidence" value="ECO:0007669"/>
    <property type="project" value="UniProtKB-KW"/>
</dbReference>
<reference evidence="6" key="1">
    <citation type="submission" date="2024-04" db="EMBL/GenBank/DDBJ databases">
        <title>Salinicola lusitanus LLJ914,a marine bacterium isolated from the Okinawa Trough.</title>
        <authorList>
            <person name="Li J."/>
        </authorList>
    </citation>
    <scope>NUCLEOTIDE SEQUENCE [LARGE SCALE GENOMIC DNA]</scope>
</reference>
<dbReference type="PROSITE" id="PS50157">
    <property type="entry name" value="ZINC_FINGER_C2H2_2"/>
    <property type="match status" value="1"/>
</dbReference>
<feature type="region of interest" description="Disordered" evidence="2">
    <location>
        <begin position="98"/>
        <end position="172"/>
    </location>
</feature>
<feature type="compositionally biased region" description="Polar residues" evidence="2">
    <location>
        <begin position="103"/>
        <end position="137"/>
    </location>
</feature>
<dbReference type="InterPro" id="IPR013087">
    <property type="entry name" value="Znf_C2H2_type"/>
</dbReference>
<keyword evidence="1" id="KW-0862">Zinc</keyword>
<keyword evidence="6" id="KW-1185">Reference proteome</keyword>
<evidence type="ECO:0000256" key="2">
    <source>
        <dbReference type="SAM" id="MobiDB-lite"/>
    </source>
</evidence>
<name>A0AAW0NF39_9GOBI</name>
<dbReference type="AlphaFoldDB" id="A0AAW0NF39"/>
<gene>
    <name evidence="5" type="ORF">WMY93_021885</name>
</gene>
<evidence type="ECO:0000256" key="1">
    <source>
        <dbReference type="PROSITE-ProRule" id="PRU00042"/>
    </source>
</evidence>
<feature type="compositionally biased region" description="Basic and acidic residues" evidence="2">
    <location>
        <begin position="156"/>
        <end position="166"/>
    </location>
</feature>
<keyword evidence="1" id="KW-0479">Metal-binding</keyword>
<feature type="compositionally biased region" description="Acidic residues" evidence="2">
    <location>
        <begin position="32"/>
        <end position="41"/>
    </location>
</feature>
<feature type="domain" description="Ubiquitin-like" evidence="3">
    <location>
        <begin position="172"/>
        <end position="214"/>
    </location>
</feature>
<sequence>MEDTEGEDLREADNDKGMVHNTQEEEERREAQEEENETEQTEDMKEAIAEAAIAPEVLASPTSSSGTGLISEAEKRLPCEFCGRCFTNSSDWERHVQRHGMVVNSSPNDTSSTSAIETPSSMTSSVFSESGLDLSNNSKEDKDLSNAPQTSPSQCLEDKEMLDTKNDPQFGTLQQQTFKIEIDENESVKVLKEKIEQEKGKDFPAAGQKLIYAGMSQT</sequence>
<dbReference type="Gene3D" id="3.10.20.90">
    <property type="entry name" value="Phosphatidylinositol 3-kinase Catalytic Subunit, Chain A, domain 1"/>
    <property type="match status" value="1"/>
</dbReference>
<dbReference type="PROSITE" id="PS50053">
    <property type="entry name" value="UBIQUITIN_2"/>
    <property type="match status" value="1"/>
</dbReference>
<dbReference type="Proteomes" id="UP001460270">
    <property type="component" value="Unassembled WGS sequence"/>
</dbReference>
<keyword evidence="1" id="KW-0863">Zinc-finger</keyword>
<dbReference type="Pfam" id="PF00240">
    <property type="entry name" value="ubiquitin"/>
    <property type="match status" value="1"/>
</dbReference>
<feature type="region of interest" description="Disordered" evidence="2">
    <location>
        <begin position="1"/>
        <end position="69"/>
    </location>
</feature>
<proteinExistence type="predicted"/>
<dbReference type="InterPro" id="IPR000626">
    <property type="entry name" value="Ubiquitin-like_dom"/>
</dbReference>
<dbReference type="Gene3D" id="3.30.160.60">
    <property type="entry name" value="Classic Zinc Finger"/>
    <property type="match status" value="1"/>
</dbReference>
<evidence type="ECO:0000259" key="4">
    <source>
        <dbReference type="PROSITE" id="PS50157"/>
    </source>
</evidence>
<evidence type="ECO:0000259" key="3">
    <source>
        <dbReference type="PROSITE" id="PS50053"/>
    </source>
</evidence>
<evidence type="ECO:0000313" key="5">
    <source>
        <dbReference type="EMBL" id="KAK7896560.1"/>
    </source>
</evidence>
<accession>A0AAW0NF39</accession>
<feature type="compositionally biased region" description="Basic and acidic residues" evidence="2">
    <location>
        <begin position="7"/>
        <end position="31"/>
    </location>
</feature>
<dbReference type="PROSITE" id="PS00028">
    <property type="entry name" value="ZINC_FINGER_C2H2_1"/>
    <property type="match status" value="1"/>
</dbReference>
<protein>
    <recommendedName>
        <fullName evidence="7">C2H2-type domain-containing protein</fullName>
    </recommendedName>
</protein>
<comment type="caution">
    <text evidence="5">The sequence shown here is derived from an EMBL/GenBank/DDBJ whole genome shotgun (WGS) entry which is preliminary data.</text>
</comment>
<dbReference type="CDD" id="cd01805">
    <property type="entry name" value="Ubl_Rad23"/>
    <property type="match status" value="1"/>
</dbReference>
<feature type="domain" description="C2H2-type" evidence="4">
    <location>
        <begin position="77"/>
        <end position="99"/>
    </location>
</feature>
<evidence type="ECO:0000313" key="6">
    <source>
        <dbReference type="Proteomes" id="UP001460270"/>
    </source>
</evidence>
<dbReference type="InterPro" id="IPR029071">
    <property type="entry name" value="Ubiquitin-like_domsf"/>
</dbReference>
<dbReference type="SUPFAM" id="SSF54236">
    <property type="entry name" value="Ubiquitin-like"/>
    <property type="match status" value="1"/>
</dbReference>